<dbReference type="CDD" id="cd01949">
    <property type="entry name" value="GGDEF"/>
    <property type="match status" value="1"/>
</dbReference>
<organism evidence="6 7">
    <name type="scientific">Sediminihaliea albiluteola</name>
    <dbReference type="NCBI Taxonomy" id="2758564"/>
    <lineage>
        <taxon>Bacteria</taxon>
        <taxon>Pseudomonadati</taxon>
        <taxon>Pseudomonadota</taxon>
        <taxon>Gammaproteobacteria</taxon>
        <taxon>Cellvibrionales</taxon>
        <taxon>Halieaceae</taxon>
        <taxon>Sediminihaliea</taxon>
    </lineage>
</organism>
<feature type="domain" description="GGDEF" evidence="5">
    <location>
        <begin position="175"/>
        <end position="308"/>
    </location>
</feature>
<dbReference type="SMART" id="SM00267">
    <property type="entry name" value="GGDEF"/>
    <property type="match status" value="1"/>
</dbReference>
<dbReference type="Proteomes" id="UP000539350">
    <property type="component" value="Unassembled WGS sequence"/>
</dbReference>
<dbReference type="Gene3D" id="3.30.70.270">
    <property type="match status" value="1"/>
</dbReference>
<evidence type="ECO:0000313" key="6">
    <source>
        <dbReference type="EMBL" id="MBA6411673.1"/>
    </source>
</evidence>
<gene>
    <name evidence="6" type="ORF">H2508_00875</name>
</gene>
<protein>
    <recommendedName>
        <fullName evidence="2">diguanylate cyclase</fullName>
        <ecNumber evidence="2">2.7.7.65</ecNumber>
    </recommendedName>
</protein>
<dbReference type="InterPro" id="IPR029787">
    <property type="entry name" value="Nucleotide_cyclase"/>
</dbReference>
<dbReference type="FunFam" id="3.30.70.270:FF:000001">
    <property type="entry name" value="Diguanylate cyclase domain protein"/>
    <property type="match status" value="1"/>
</dbReference>
<keyword evidence="4" id="KW-1133">Transmembrane helix</keyword>
<evidence type="ECO:0000313" key="7">
    <source>
        <dbReference type="Proteomes" id="UP000539350"/>
    </source>
</evidence>
<proteinExistence type="predicted"/>
<evidence type="ECO:0000256" key="1">
    <source>
        <dbReference type="ARBA" id="ARBA00001946"/>
    </source>
</evidence>
<evidence type="ECO:0000256" key="2">
    <source>
        <dbReference type="ARBA" id="ARBA00012528"/>
    </source>
</evidence>
<sequence>MTIKLGAALLVFANLAMVLYSVVVLFLLRRTDNLTRLSLAYLFPFFSVMILAFQLPETSITIFGWVFLVPILSHLLLGRLRGLILSLFFMGLTAIVFWLKYHQTPELMQMRSIANMVVLSFCILACSHAYEISRERSELQLLQSAHRDYLTGLTNRMGLNEFFLRESKRAHRENWPLSYLAVDLDYFKQVNDQYGHGVGDETLTHVAKVMKDRLRATDLLARIGGEEFGIFLIKTSANEAHQVAHSLCHAVISKPLKLKDIEVKVSVSIGVAELGPDGDSLQSLMSAADRRLYHAKDHGRNQVVGATSLGAKTSESLDELQTGART</sequence>
<keyword evidence="7" id="KW-1185">Reference proteome</keyword>
<comment type="caution">
    <text evidence="6">The sequence shown here is derived from an EMBL/GenBank/DDBJ whole genome shotgun (WGS) entry which is preliminary data.</text>
</comment>
<comment type="cofactor">
    <cofactor evidence="1">
        <name>Mg(2+)</name>
        <dbReference type="ChEBI" id="CHEBI:18420"/>
    </cofactor>
</comment>
<dbReference type="Pfam" id="PF20966">
    <property type="entry name" value="MASE6"/>
    <property type="match status" value="1"/>
</dbReference>
<accession>A0A7W2TTP6</accession>
<dbReference type="GO" id="GO:0052621">
    <property type="term" value="F:diguanylate cyclase activity"/>
    <property type="evidence" value="ECO:0007669"/>
    <property type="project" value="UniProtKB-EC"/>
</dbReference>
<dbReference type="InterPro" id="IPR000160">
    <property type="entry name" value="GGDEF_dom"/>
</dbReference>
<dbReference type="EMBL" id="JACFXU010000010">
    <property type="protein sequence ID" value="MBA6411673.1"/>
    <property type="molecule type" value="Genomic_DNA"/>
</dbReference>
<dbReference type="SUPFAM" id="SSF55073">
    <property type="entry name" value="Nucleotide cyclase"/>
    <property type="match status" value="1"/>
</dbReference>
<dbReference type="InterPro" id="IPR050469">
    <property type="entry name" value="Diguanylate_Cyclase"/>
</dbReference>
<dbReference type="PANTHER" id="PTHR45138">
    <property type="entry name" value="REGULATORY COMPONENTS OF SENSORY TRANSDUCTION SYSTEM"/>
    <property type="match status" value="1"/>
</dbReference>
<evidence type="ECO:0000256" key="4">
    <source>
        <dbReference type="SAM" id="Phobius"/>
    </source>
</evidence>
<dbReference type="InterPro" id="IPR043128">
    <property type="entry name" value="Rev_trsase/Diguanyl_cyclase"/>
</dbReference>
<feature type="transmembrane region" description="Helical" evidence="4">
    <location>
        <begin position="7"/>
        <end position="28"/>
    </location>
</feature>
<dbReference type="EC" id="2.7.7.65" evidence="2"/>
<keyword evidence="4" id="KW-0812">Transmembrane</keyword>
<dbReference type="PANTHER" id="PTHR45138:SF9">
    <property type="entry name" value="DIGUANYLATE CYCLASE DGCM-RELATED"/>
    <property type="match status" value="1"/>
</dbReference>
<evidence type="ECO:0000256" key="3">
    <source>
        <dbReference type="ARBA" id="ARBA00034247"/>
    </source>
</evidence>
<dbReference type="NCBIfam" id="TIGR00254">
    <property type="entry name" value="GGDEF"/>
    <property type="match status" value="1"/>
</dbReference>
<name>A0A7W2TTP6_9GAMM</name>
<feature type="transmembrane region" description="Helical" evidence="4">
    <location>
        <begin position="34"/>
        <end position="53"/>
    </location>
</feature>
<dbReference type="InterPro" id="IPR048435">
    <property type="entry name" value="MASE6"/>
</dbReference>
<reference evidence="6 7" key="1">
    <citation type="submission" date="2020-07" db="EMBL/GenBank/DDBJ databases">
        <title>Halieaceae bacterium, F7430, whole genome shotgun sequencing project.</title>
        <authorList>
            <person name="Jiang S."/>
            <person name="Liu Z.W."/>
            <person name="Du Z.J."/>
        </authorList>
    </citation>
    <scope>NUCLEOTIDE SEQUENCE [LARGE SCALE GENOMIC DNA]</scope>
    <source>
        <strain evidence="6 7">F7430</strain>
    </source>
</reference>
<keyword evidence="4" id="KW-0472">Membrane</keyword>
<evidence type="ECO:0000259" key="5">
    <source>
        <dbReference type="PROSITE" id="PS50887"/>
    </source>
</evidence>
<comment type="catalytic activity">
    <reaction evidence="3">
        <text>2 GTP = 3',3'-c-di-GMP + 2 diphosphate</text>
        <dbReference type="Rhea" id="RHEA:24898"/>
        <dbReference type="ChEBI" id="CHEBI:33019"/>
        <dbReference type="ChEBI" id="CHEBI:37565"/>
        <dbReference type="ChEBI" id="CHEBI:58805"/>
        <dbReference type="EC" id="2.7.7.65"/>
    </reaction>
</comment>
<dbReference type="PROSITE" id="PS50887">
    <property type="entry name" value="GGDEF"/>
    <property type="match status" value="1"/>
</dbReference>
<dbReference type="AlphaFoldDB" id="A0A7W2TTP6"/>
<feature type="transmembrane region" description="Helical" evidence="4">
    <location>
        <begin position="83"/>
        <end position="101"/>
    </location>
</feature>
<dbReference type="Pfam" id="PF00990">
    <property type="entry name" value="GGDEF"/>
    <property type="match status" value="1"/>
</dbReference>
<feature type="transmembrane region" description="Helical" evidence="4">
    <location>
        <begin position="60"/>
        <end position="77"/>
    </location>
</feature>